<dbReference type="STRING" id="1458307.OSB_19400"/>
<organism evidence="2 3">
    <name type="scientific">Octadecabacter temperatus</name>
    <dbReference type="NCBI Taxonomy" id="1458307"/>
    <lineage>
        <taxon>Bacteria</taxon>
        <taxon>Pseudomonadati</taxon>
        <taxon>Pseudomonadota</taxon>
        <taxon>Alphaproteobacteria</taxon>
        <taxon>Rhodobacterales</taxon>
        <taxon>Roseobacteraceae</taxon>
        <taxon>Octadecabacter</taxon>
    </lineage>
</organism>
<dbReference type="AlphaFoldDB" id="A0A0K0Y6D9"/>
<evidence type="ECO:0000259" key="1">
    <source>
        <dbReference type="Pfam" id="PF24891"/>
    </source>
</evidence>
<dbReference type="Pfam" id="PF24891">
    <property type="entry name" value="DUF7742"/>
    <property type="match status" value="1"/>
</dbReference>
<evidence type="ECO:0000313" key="2">
    <source>
        <dbReference type="EMBL" id="AKS46480.1"/>
    </source>
</evidence>
<dbReference type="Proteomes" id="UP000067444">
    <property type="component" value="Chromosome"/>
</dbReference>
<keyword evidence="3" id="KW-1185">Reference proteome</keyword>
<dbReference type="KEGG" id="otm:OSB_19400"/>
<protein>
    <recommendedName>
        <fullName evidence="1">DUF7742 domain-containing protein</fullName>
    </recommendedName>
</protein>
<dbReference type="InterPro" id="IPR056644">
    <property type="entry name" value="DUF7742"/>
</dbReference>
<dbReference type="RefSeq" id="WP_049834778.1">
    <property type="nucleotide sequence ID" value="NZ_FSRP01000001.1"/>
</dbReference>
<evidence type="ECO:0000313" key="3">
    <source>
        <dbReference type="Proteomes" id="UP000067444"/>
    </source>
</evidence>
<accession>A0A0K0Y6D9</accession>
<reference evidence="2 3" key="1">
    <citation type="journal article" date="2015" name="Genome Announc.">
        <title>Closed Genome Sequence of Octadecabacter temperatus SB1, the First Mesophilic Species of the Genus Octadecabacter.</title>
        <authorList>
            <person name="Voget S."/>
            <person name="Billerbeck S."/>
            <person name="Simon M."/>
            <person name="Daniel R."/>
        </authorList>
    </citation>
    <scope>NUCLEOTIDE SEQUENCE [LARGE SCALE GENOMIC DNA]</scope>
    <source>
        <strain evidence="2 3">SB1</strain>
    </source>
</reference>
<name>A0A0K0Y6D9_9RHOB</name>
<gene>
    <name evidence="2" type="ORF">OSB_19400</name>
</gene>
<sequence length="98" mass="10607">MRSVGLTDLDLATRALLAVPRTAWAELAAELIADAHTADLWRKRFRNAHPNGGTGSLYAQASLYPRAGSAQSSALYCAALSTILCALDAWRKRLHSQL</sequence>
<dbReference type="EMBL" id="CP012160">
    <property type="protein sequence ID" value="AKS46480.1"/>
    <property type="molecule type" value="Genomic_DNA"/>
</dbReference>
<feature type="domain" description="DUF7742" evidence="1">
    <location>
        <begin position="2"/>
        <end position="87"/>
    </location>
</feature>
<proteinExistence type="predicted"/>